<name>A0A4C1WSD1_EUMVA</name>
<feature type="compositionally biased region" description="Polar residues" evidence="1">
    <location>
        <begin position="56"/>
        <end position="71"/>
    </location>
</feature>
<keyword evidence="4" id="KW-1185">Reference proteome</keyword>
<dbReference type="GO" id="GO:0004867">
    <property type="term" value="F:serine-type endopeptidase inhibitor activity"/>
    <property type="evidence" value="ECO:0007669"/>
    <property type="project" value="InterPro"/>
</dbReference>
<dbReference type="InterPro" id="IPR036058">
    <property type="entry name" value="Kazal_dom_sf"/>
</dbReference>
<sequence>MPAAILKNPTGVPSLNTRFDLPELDRLLGLLFLNPISDPKSQQQPLNNGVFRPKSIQGTKLNPVSSQQTSKGLIPTRRLEIQEQDHLNPRQTPNIMLFNSKEPHKRLSGDIHNQKLLLSQSQNPRSPSNNYPSQESQFGSQHEFLRGRSQNQSYIQHQKHSPNDQGRSKNKTQPFTLDQAMNQQSQFQDPNHSLSKERLANDQQSYTQQDDQSQEGDGPHLILGKPVIVPTTMIPEDTVVFEDAPPETPAQRQCVQDCPSSSEYRPVCGTNDVTYFNLDKFKCARRCVGGARFMFPYLLRLLATAWLWGISPRDDLYNVKLRQIFLEIEETVG</sequence>
<evidence type="ECO:0000313" key="3">
    <source>
        <dbReference type="EMBL" id="GBP53472.1"/>
    </source>
</evidence>
<dbReference type="SUPFAM" id="SSF100895">
    <property type="entry name" value="Kazal-type serine protease inhibitors"/>
    <property type="match status" value="1"/>
</dbReference>
<reference evidence="3 4" key="1">
    <citation type="journal article" date="2019" name="Commun. Biol.">
        <title>The bagworm genome reveals a unique fibroin gene that provides high tensile strength.</title>
        <authorList>
            <person name="Kono N."/>
            <person name="Nakamura H."/>
            <person name="Ohtoshi R."/>
            <person name="Tomita M."/>
            <person name="Numata K."/>
            <person name="Arakawa K."/>
        </authorList>
    </citation>
    <scope>NUCLEOTIDE SEQUENCE [LARGE SCALE GENOMIC DNA]</scope>
</reference>
<feature type="domain" description="Kazal-like" evidence="2">
    <location>
        <begin position="248"/>
        <end position="284"/>
    </location>
</feature>
<feature type="compositionally biased region" description="Low complexity" evidence="1">
    <location>
        <begin position="120"/>
        <end position="134"/>
    </location>
</feature>
<proteinExistence type="predicted"/>
<dbReference type="PANTHER" id="PTHR21179:SF1">
    <property type="entry name" value="KAZ1-TYPE SERINE PROTEASE INHIBITOR-LIKE PROTEIN TYPE EPSILON-RELATED"/>
    <property type="match status" value="1"/>
</dbReference>
<gene>
    <name evidence="3" type="ORF">EVAR_17548_1</name>
</gene>
<accession>A0A4C1WSD1</accession>
<feature type="region of interest" description="Disordered" evidence="1">
    <location>
        <begin position="120"/>
        <end position="172"/>
    </location>
</feature>
<feature type="compositionally biased region" description="Low complexity" evidence="1">
    <location>
        <begin position="202"/>
        <end position="211"/>
    </location>
</feature>
<protein>
    <recommendedName>
        <fullName evidence="2">Kazal-like domain-containing protein</fullName>
    </recommendedName>
</protein>
<dbReference type="EMBL" id="BGZK01000625">
    <property type="protein sequence ID" value="GBP53472.1"/>
    <property type="molecule type" value="Genomic_DNA"/>
</dbReference>
<dbReference type="Proteomes" id="UP000299102">
    <property type="component" value="Unassembled WGS sequence"/>
</dbReference>
<evidence type="ECO:0000313" key="4">
    <source>
        <dbReference type="Proteomes" id="UP000299102"/>
    </source>
</evidence>
<dbReference type="PROSITE" id="PS51465">
    <property type="entry name" value="KAZAL_2"/>
    <property type="match status" value="1"/>
</dbReference>
<dbReference type="InterPro" id="IPR002350">
    <property type="entry name" value="Kazal_dom"/>
</dbReference>
<dbReference type="Pfam" id="PF07648">
    <property type="entry name" value="Kazal_2"/>
    <property type="match status" value="1"/>
</dbReference>
<feature type="compositionally biased region" description="Polar residues" evidence="1">
    <location>
        <begin position="184"/>
        <end position="193"/>
    </location>
</feature>
<evidence type="ECO:0000259" key="2">
    <source>
        <dbReference type="PROSITE" id="PS51465"/>
    </source>
</evidence>
<feature type="region of interest" description="Disordered" evidence="1">
    <location>
        <begin position="54"/>
        <end position="73"/>
    </location>
</feature>
<comment type="caution">
    <text evidence="3">The sequence shown here is derived from an EMBL/GenBank/DDBJ whole genome shotgun (WGS) entry which is preliminary data.</text>
</comment>
<dbReference type="InterPro" id="IPR039932">
    <property type="entry name" value="Spink4-like"/>
</dbReference>
<dbReference type="AlphaFoldDB" id="A0A4C1WSD1"/>
<evidence type="ECO:0000256" key="1">
    <source>
        <dbReference type="SAM" id="MobiDB-lite"/>
    </source>
</evidence>
<dbReference type="CDD" id="cd00104">
    <property type="entry name" value="KAZAL_FS"/>
    <property type="match status" value="1"/>
</dbReference>
<feature type="region of interest" description="Disordered" evidence="1">
    <location>
        <begin position="184"/>
        <end position="221"/>
    </location>
</feature>
<dbReference type="OrthoDB" id="6513408at2759"/>
<dbReference type="PANTHER" id="PTHR21179">
    <property type="entry name" value="SERINE-TYPE ENDOPEPTIDASE INHIBITOR"/>
    <property type="match status" value="1"/>
</dbReference>
<organism evidence="3 4">
    <name type="scientific">Eumeta variegata</name>
    <name type="common">Bagworm moth</name>
    <name type="synonym">Eumeta japonica</name>
    <dbReference type="NCBI Taxonomy" id="151549"/>
    <lineage>
        <taxon>Eukaryota</taxon>
        <taxon>Metazoa</taxon>
        <taxon>Ecdysozoa</taxon>
        <taxon>Arthropoda</taxon>
        <taxon>Hexapoda</taxon>
        <taxon>Insecta</taxon>
        <taxon>Pterygota</taxon>
        <taxon>Neoptera</taxon>
        <taxon>Endopterygota</taxon>
        <taxon>Lepidoptera</taxon>
        <taxon>Glossata</taxon>
        <taxon>Ditrysia</taxon>
        <taxon>Tineoidea</taxon>
        <taxon>Psychidae</taxon>
        <taxon>Oiketicinae</taxon>
        <taxon>Eumeta</taxon>
    </lineage>
</organism>
<dbReference type="Gene3D" id="3.30.60.30">
    <property type="match status" value="1"/>
</dbReference>